<evidence type="ECO:0000313" key="1">
    <source>
        <dbReference type="EMBL" id="ANE53119.1"/>
    </source>
</evidence>
<protein>
    <recommendedName>
        <fullName evidence="3">DUF4258 domain-containing protein</fullName>
    </recommendedName>
</protein>
<accession>A0A172U186</accession>
<reference evidence="2" key="1">
    <citation type="submission" date="2015-01" db="EMBL/GenBank/DDBJ databases">
        <title>Flavisolibacter sp./LCS9/ whole genome sequencing.</title>
        <authorList>
            <person name="Kim M.K."/>
            <person name="Srinivasan S."/>
            <person name="Lee J.-J."/>
        </authorList>
    </citation>
    <scope>NUCLEOTIDE SEQUENCE [LARGE SCALE GENOMIC DNA]</scope>
    <source>
        <strain evidence="2">LCS9</strain>
    </source>
</reference>
<dbReference type="OrthoDB" id="669525at2"/>
<evidence type="ECO:0008006" key="3">
    <source>
        <dbReference type="Google" id="ProtNLM"/>
    </source>
</evidence>
<keyword evidence="2" id="KW-1185">Reference proteome</keyword>
<dbReference type="STRING" id="1492898.SY85_24250"/>
<reference evidence="1 2" key="2">
    <citation type="journal article" date="2016" name="Int. J. Syst. Evol. Microbiol.">
        <title>Flavisolibacter tropicus sp. nov., isolated from tropical soil.</title>
        <authorList>
            <person name="Lee J.J."/>
            <person name="Kang M.S."/>
            <person name="Kim G.S."/>
            <person name="Lee C.S."/>
            <person name="Lim S."/>
            <person name="Lee J."/>
            <person name="Roh S.H."/>
            <person name="Kang H."/>
            <person name="Ha J.M."/>
            <person name="Bae S."/>
            <person name="Jung H.Y."/>
            <person name="Kim M.K."/>
        </authorList>
    </citation>
    <scope>NUCLEOTIDE SEQUENCE [LARGE SCALE GENOMIC DNA]</scope>
    <source>
        <strain evidence="1 2">LCS9</strain>
    </source>
</reference>
<dbReference type="Proteomes" id="UP000077177">
    <property type="component" value="Chromosome"/>
</dbReference>
<dbReference type="EMBL" id="CP011390">
    <property type="protein sequence ID" value="ANE53119.1"/>
    <property type="molecule type" value="Genomic_DNA"/>
</dbReference>
<sequence>MKSRNVILTLVFILLLSGIFLCRKWQEPSRKEALNRRPDLLTYSSLAVCLMKCQQIEEEEIEQILKKGVILLNKSNRFSRPCPTFAVQGSMATGKSLRLSVQQCGKETTVLACTIVNETNPCQCPDERNNVN</sequence>
<proteinExistence type="predicted"/>
<gene>
    <name evidence="1" type="ORF">SY85_24250</name>
</gene>
<dbReference type="AlphaFoldDB" id="A0A172U186"/>
<organism evidence="1 2">
    <name type="scientific">Flavisolibacter tropicus</name>
    <dbReference type="NCBI Taxonomy" id="1492898"/>
    <lineage>
        <taxon>Bacteria</taxon>
        <taxon>Pseudomonadati</taxon>
        <taxon>Bacteroidota</taxon>
        <taxon>Chitinophagia</taxon>
        <taxon>Chitinophagales</taxon>
        <taxon>Chitinophagaceae</taxon>
        <taxon>Flavisolibacter</taxon>
    </lineage>
</organism>
<dbReference type="KEGG" id="fla:SY85_24250"/>
<evidence type="ECO:0000313" key="2">
    <source>
        <dbReference type="Proteomes" id="UP000077177"/>
    </source>
</evidence>
<dbReference type="RefSeq" id="WP_066408816.1">
    <property type="nucleotide sequence ID" value="NZ_CP011390.1"/>
</dbReference>
<name>A0A172U186_9BACT</name>